<dbReference type="InterPro" id="IPR052527">
    <property type="entry name" value="Metal_cation-efflux_comp"/>
</dbReference>
<comment type="subcellular location">
    <subcellularLocation>
        <location evidence="1">Membrane</location>
        <topology evidence="1">Multi-pass membrane protein</topology>
    </subcellularLocation>
</comment>
<dbReference type="GO" id="GO:0016020">
    <property type="term" value="C:membrane"/>
    <property type="evidence" value="ECO:0007669"/>
    <property type="project" value="UniProtKB-SubCell"/>
</dbReference>
<evidence type="ECO:0000256" key="1">
    <source>
        <dbReference type="ARBA" id="ARBA00004141"/>
    </source>
</evidence>
<evidence type="ECO:0000313" key="5">
    <source>
        <dbReference type="EMBL" id="URZ13635.1"/>
    </source>
</evidence>
<dbReference type="RefSeq" id="WP_077835103.1">
    <property type="nucleotide sequence ID" value="NZ_CP096983.1"/>
</dbReference>
<dbReference type="GO" id="GO:0004671">
    <property type="term" value="F:protein C-terminal S-isoprenylcysteine carboxyl O-methyltransferase activity"/>
    <property type="evidence" value="ECO:0007669"/>
    <property type="project" value="InterPro"/>
</dbReference>
<evidence type="ECO:0000256" key="4">
    <source>
        <dbReference type="ARBA" id="ARBA00023136"/>
    </source>
</evidence>
<dbReference type="Proteomes" id="UP000190951">
    <property type="component" value="Chromosome"/>
</dbReference>
<evidence type="ECO:0000256" key="3">
    <source>
        <dbReference type="ARBA" id="ARBA00022989"/>
    </source>
</evidence>
<dbReference type="STRING" id="84029.CROST_01160"/>
<dbReference type="InterPro" id="IPR007269">
    <property type="entry name" value="ICMT_MeTrfase"/>
</dbReference>
<name>A0A1S8LPZ4_9CLOT</name>
<dbReference type="Pfam" id="PF04140">
    <property type="entry name" value="ICMT"/>
    <property type="match status" value="1"/>
</dbReference>
<sequence>MKNSNLSSKVKVYVVPIVLIVFMWLVLFVPALTIRFWQAWIFWCGFAIITFFITVYFTNKNPEFLKRRTKTKESKVSEKPPSILKLYYMGFILPGVDFHFNISREPVWLVIVSNIVAFMAYIFIFYVFKENSYASTVIQVEKKQQVISSGPYSMVRHPMYLGMVIISLFIPLALGSYISILPMFFIIPITTFRIKNEEKVLLRELGGYKDYCSKVRYRLIPLVW</sequence>
<evidence type="ECO:0000313" key="6">
    <source>
        <dbReference type="Proteomes" id="UP000190951"/>
    </source>
</evidence>
<reference evidence="5 6" key="1">
    <citation type="submission" date="2022-04" db="EMBL/GenBank/DDBJ databases">
        <title>Genome sequence of C. roseum typestrain.</title>
        <authorList>
            <person name="Poehlein A."/>
            <person name="Schoch T."/>
            <person name="Duerre P."/>
            <person name="Daniel R."/>
        </authorList>
    </citation>
    <scope>NUCLEOTIDE SEQUENCE [LARGE SCALE GENOMIC DNA]</scope>
    <source>
        <strain evidence="5 6">DSM 7320</strain>
    </source>
</reference>
<keyword evidence="3" id="KW-1133">Transmembrane helix</keyword>
<evidence type="ECO:0000256" key="2">
    <source>
        <dbReference type="ARBA" id="ARBA00022692"/>
    </source>
</evidence>
<dbReference type="AlphaFoldDB" id="A0A1S8LPZ4"/>
<keyword evidence="2" id="KW-0812">Transmembrane</keyword>
<dbReference type="PANTHER" id="PTHR43847:SF1">
    <property type="entry name" value="BLL3993 PROTEIN"/>
    <property type="match status" value="1"/>
</dbReference>
<keyword evidence="4" id="KW-0472">Membrane</keyword>
<gene>
    <name evidence="5" type="ORF">CROST_044010</name>
</gene>
<keyword evidence="6" id="KW-1185">Reference proteome</keyword>
<dbReference type="EMBL" id="CP096983">
    <property type="protein sequence ID" value="URZ13635.1"/>
    <property type="molecule type" value="Genomic_DNA"/>
</dbReference>
<protein>
    <submittedName>
        <fullName evidence="5">Uncharacterized protein</fullName>
    </submittedName>
</protein>
<dbReference type="KEGG" id="crw:CROST_044010"/>
<accession>A0A1S8LPZ4</accession>
<dbReference type="Gene3D" id="1.20.120.1630">
    <property type="match status" value="1"/>
</dbReference>
<dbReference type="PANTHER" id="PTHR43847">
    <property type="entry name" value="BLL3993 PROTEIN"/>
    <property type="match status" value="1"/>
</dbReference>
<organism evidence="5 6">
    <name type="scientific">Clostridium felsineum</name>
    <dbReference type="NCBI Taxonomy" id="36839"/>
    <lineage>
        <taxon>Bacteria</taxon>
        <taxon>Bacillati</taxon>
        <taxon>Bacillota</taxon>
        <taxon>Clostridia</taxon>
        <taxon>Eubacteriales</taxon>
        <taxon>Clostridiaceae</taxon>
        <taxon>Clostridium</taxon>
    </lineage>
</organism>
<proteinExistence type="predicted"/>